<evidence type="ECO:0000313" key="2">
    <source>
        <dbReference type="EMBL" id="QDO87053.1"/>
    </source>
</evidence>
<dbReference type="PROSITE" id="PS51186">
    <property type="entry name" value="GNAT"/>
    <property type="match status" value="1"/>
</dbReference>
<dbReference type="Pfam" id="PF13508">
    <property type="entry name" value="Acetyltransf_7"/>
    <property type="match status" value="1"/>
</dbReference>
<proteinExistence type="predicted"/>
<dbReference type="Gene3D" id="3.40.630.30">
    <property type="match status" value="1"/>
</dbReference>
<accession>A0A516G6A1</accession>
<reference evidence="2 3" key="1">
    <citation type="submission" date="2019-07" db="EMBL/GenBank/DDBJ databases">
        <title>complete genome sequencing of Ornithinimicrobium sp. H23M54.</title>
        <authorList>
            <person name="Bae J.-W."/>
            <person name="Lee S.-Y."/>
        </authorList>
    </citation>
    <scope>NUCLEOTIDE SEQUENCE [LARGE SCALE GENOMIC DNA]</scope>
    <source>
        <strain evidence="2 3">H23M54</strain>
    </source>
</reference>
<feature type="domain" description="N-acetyltransferase" evidence="1">
    <location>
        <begin position="41"/>
        <end position="170"/>
    </location>
</feature>
<dbReference type="OrthoDB" id="9775595at2"/>
<evidence type="ECO:0000259" key="1">
    <source>
        <dbReference type="PROSITE" id="PS51186"/>
    </source>
</evidence>
<keyword evidence="3" id="KW-1185">Reference proteome</keyword>
<dbReference type="InterPro" id="IPR016181">
    <property type="entry name" value="Acyl_CoA_acyltransferase"/>
</dbReference>
<dbReference type="EMBL" id="CP041616">
    <property type="protein sequence ID" value="QDO87053.1"/>
    <property type="molecule type" value="Genomic_DNA"/>
</dbReference>
<protein>
    <submittedName>
        <fullName evidence="2">GNAT family N-acetyltransferase</fullName>
    </submittedName>
</protein>
<keyword evidence="2" id="KW-0808">Transferase</keyword>
<dbReference type="Proteomes" id="UP000315395">
    <property type="component" value="Chromosome"/>
</dbReference>
<gene>
    <name evidence="2" type="ORF">FNH13_00900</name>
</gene>
<dbReference type="CDD" id="cd04301">
    <property type="entry name" value="NAT_SF"/>
    <property type="match status" value="1"/>
</dbReference>
<dbReference type="KEGG" id="orz:FNH13_00900"/>
<sequence length="179" mass="19486">MRVLTKLLAKVAIQCDGGVTNVEQVASVSRLTPDEVACHVHDLVRLQRSAYAVEAELIGDDRIPPLTETAEELLSSGLTWHVLRMDGEIVAALALIEEDGLIDIDRLMVSPQRHRHGLAKTLIGSLPAGPAVVSTGRDNTPARRLYEALGFTHAEDQEVIPGLWVSSYRRRSSGLAPTH</sequence>
<dbReference type="InterPro" id="IPR000182">
    <property type="entry name" value="GNAT_dom"/>
</dbReference>
<dbReference type="GO" id="GO:0016747">
    <property type="term" value="F:acyltransferase activity, transferring groups other than amino-acyl groups"/>
    <property type="evidence" value="ECO:0007669"/>
    <property type="project" value="InterPro"/>
</dbReference>
<evidence type="ECO:0000313" key="3">
    <source>
        <dbReference type="Proteomes" id="UP000315395"/>
    </source>
</evidence>
<name>A0A516G6A1_9MICO</name>
<dbReference type="AlphaFoldDB" id="A0A516G6A1"/>
<dbReference type="SUPFAM" id="SSF55729">
    <property type="entry name" value="Acyl-CoA N-acyltransferases (Nat)"/>
    <property type="match status" value="1"/>
</dbReference>
<organism evidence="2 3">
    <name type="scientific">Ornithinimicrobium ciconiae</name>
    <dbReference type="NCBI Taxonomy" id="2594265"/>
    <lineage>
        <taxon>Bacteria</taxon>
        <taxon>Bacillati</taxon>
        <taxon>Actinomycetota</taxon>
        <taxon>Actinomycetes</taxon>
        <taxon>Micrococcales</taxon>
        <taxon>Ornithinimicrobiaceae</taxon>
        <taxon>Ornithinimicrobium</taxon>
    </lineage>
</organism>